<accession>I1BHP3</accession>
<evidence type="ECO:0000256" key="1">
    <source>
        <dbReference type="ARBA" id="ARBA00004141"/>
    </source>
</evidence>
<dbReference type="Proteomes" id="UP000009138">
    <property type="component" value="Unassembled WGS sequence"/>
</dbReference>
<protein>
    <recommendedName>
        <fullName evidence="10">Palmitoyltransferase</fullName>
        <ecNumber evidence="10">2.3.1.225</ecNumber>
    </recommendedName>
</protein>
<dbReference type="OrthoDB" id="331948at2759"/>
<dbReference type="VEuPathDB" id="FungiDB:RO3G_00427"/>
<evidence type="ECO:0000256" key="10">
    <source>
        <dbReference type="RuleBase" id="RU079119"/>
    </source>
</evidence>
<evidence type="ECO:0000256" key="2">
    <source>
        <dbReference type="ARBA" id="ARBA00022679"/>
    </source>
</evidence>
<evidence type="ECO:0000259" key="11">
    <source>
        <dbReference type="Pfam" id="PF01529"/>
    </source>
</evidence>
<dbReference type="PROSITE" id="PS50216">
    <property type="entry name" value="DHHC"/>
    <property type="match status" value="1"/>
</dbReference>
<dbReference type="Pfam" id="PF01529">
    <property type="entry name" value="DHHC"/>
    <property type="match status" value="1"/>
</dbReference>
<comment type="similarity">
    <text evidence="10">Belongs to the DHHC palmitoyltransferase family.</text>
</comment>
<evidence type="ECO:0000256" key="7">
    <source>
        <dbReference type="ARBA" id="ARBA00023288"/>
    </source>
</evidence>
<dbReference type="RefSeq" id="XP_067511119.1">
    <property type="nucleotide sequence ID" value="XM_067655018.1"/>
</dbReference>
<dbReference type="EC" id="2.3.1.225" evidence="10"/>
<reference evidence="12 13" key="1">
    <citation type="journal article" date="2009" name="PLoS Genet.">
        <title>Genomic analysis of the basal lineage fungus Rhizopus oryzae reveals a whole-genome duplication.</title>
        <authorList>
            <person name="Ma L.-J."/>
            <person name="Ibrahim A.S."/>
            <person name="Skory C."/>
            <person name="Grabherr M.G."/>
            <person name="Burger G."/>
            <person name="Butler M."/>
            <person name="Elias M."/>
            <person name="Idnurm A."/>
            <person name="Lang B.F."/>
            <person name="Sone T."/>
            <person name="Abe A."/>
            <person name="Calvo S.E."/>
            <person name="Corrochano L.M."/>
            <person name="Engels R."/>
            <person name="Fu J."/>
            <person name="Hansberg W."/>
            <person name="Kim J.-M."/>
            <person name="Kodira C.D."/>
            <person name="Koehrsen M.J."/>
            <person name="Liu B."/>
            <person name="Miranda-Saavedra D."/>
            <person name="O'Leary S."/>
            <person name="Ortiz-Castellanos L."/>
            <person name="Poulter R."/>
            <person name="Rodriguez-Romero J."/>
            <person name="Ruiz-Herrera J."/>
            <person name="Shen Y.-Q."/>
            <person name="Zeng Q."/>
            <person name="Galagan J."/>
            <person name="Birren B.W."/>
            <person name="Cuomo C.A."/>
            <person name="Wickes B.L."/>
        </authorList>
    </citation>
    <scope>NUCLEOTIDE SEQUENCE [LARGE SCALE GENOMIC DNA]</scope>
    <source>
        <strain evidence="13">RA 99-880 / ATCC MYA-4621 / FGSC 9543 / NRRL 43880</strain>
    </source>
</reference>
<keyword evidence="7" id="KW-0449">Lipoprotein</keyword>
<keyword evidence="13" id="KW-1185">Reference proteome</keyword>
<dbReference type="InterPro" id="IPR001594">
    <property type="entry name" value="Palmitoyltrfase_DHHC"/>
</dbReference>
<evidence type="ECO:0000256" key="3">
    <source>
        <dbReference type="ARBA" id="ARBA00022692"/>
    </source>
</evidence>
<evidence type="ECO:0000256" key="5">
    <source>
        <dbReference type="ARBA" id="ARBA00023136"/>
    </source>
</evidence>
<keyword evidence="5 10" id="KW-0472">Membrane</keyword>
<gene>
    <name evidence="12" type="ORF">RO3G_00427</name>
</gene>
<dbReference type="InParanoid" id="I1BHP3"/>
<feature type="transmembrane region" description="Helical" evidence="10">
    <location>
        <begin position="20"/>
        <end position="40"/>
    </location>
</feature>
<dbReference type="GO" id="GO:0016020">
    <property type="term" value="C:membrane"/>
    <property type="evidence" value="ECO:0007669"/>
    <property type="project" value="UniProtKB-SubCell"/>
</dbReference>
<dbReference type="AlphaFoldDB" id="I1BHP3"/>
<dbReference type="EMBL" id="CH476732">
    <property type="protein sequence ID" value="EIE75723.1"/>
    <property type="molecule type" value="Genomic_DNA"/>
</dbReference>
<sequence length="202" mass="23736">MDHHCPWIGNCVGFGNYSYFIRFIFSVIICCTYGCYLLLWRLQRIFDARKNSWQFTILIAYLLGKRQLKDQREGKQRDSSEGEKLILNICSVLGDNPILWPWPAPSPGNGVQFAVKQNTDPLMAYYWPPKVQADIMPETEWESQRLVRRDSEGYLVKEITLEDRIEMLQQENCFEQEEVMESEIQYCDSDSEGSDMTDYELE</sequence>
<keyword evidence="3 10" id="KW-0812">Transmembrane</keyword>
<comment type="domain">
    <text evidence="10">The DHHC domain is required for palmitoyltransferase activity.</text>
</comment>
<evidence type="ECO:0000313" key="13">
    <source>
        <dbReference type="Proteomes" id="UP000009138"/>
    </source>
</evidence>
<feature type="domain" description="Palmitoyltransferase DHHC" evidence="11">
    <location>
        <begin position="1"/>
        <end position="57"/>
    </location>
</feature>
<dbReference type="eggNOG" id="KOG1315">
    <property type="taxonomic scope" value="Eukaryota"/>
</dbReference>
<evidence type="ECO:0000256" key="4">
    <source>
        <dbReference type="ARBA" id="ARBA00022989"/>
    </source>
</evidence>
<comment type="catalytic activity">
    <reaction evidence="9 10">
        <text>L-cysteinyl-[protein] + hexadecanoyl-CoA = S-hexadecanoyl-L-cysteinyl-[protein] + CoA</text>
        <dbReference type="Rhea" id="RHEA:36683"/>
        <dbReference type="Rhea" id="RHEA-COMP:10131"/>
        <dbReference type="Rhea" id="RHEA-COMP:11032"/>
        <dbReference type="ChEBI" id="CHEBI:29950"/>
        <dbReference type="ChEBI" id="CHEBI:57287"/>
        <dbReference type="ChEBI" id="CHEBI:57379"/>
        <dbReference type="ChEBI" id="CHEBI:74151"/>
        <dbReference type="EC" id="2.3.1.225"/>
    </reaction>
</comment>
<keyword evidence="2 10" id="KW-0808">Transferase</keyword>
<dbReference type="GO" id="GO:0019706">
    <property type="term" value="F:protein-cysteine S-palmitoyltransferase activity"/>
    <property type="evidence" value="ECO:0007669"/>
    <property type="project" value="UniProtKB-EC"/>
</dbReference>
<comment type="caution">
    <text evidence="10">Lacks conserved residue(s) required for the propagation of feature annotation.</text>
</comment>
<dbReference type="STRING" id="246409.I1BHP3"/>
<evidence type="ECO:0000313" key="12">
    <source>
        <dbReference type="EMBL" id="EIE75723.1"/>
    </source>
</evidence>
<keyword evidence="4 10" id="KW-1133">Transmembrane helix</keyword>
<dbReference type="PANTHER" id="PTHR12246">
    <property type="entry name" value="PALMITOYLTRANSFERASE ZDHHC16"/>
    <property type="match status" value="1"/>
</dbReference>
<dbReference type="InterPro" id="IPR039859">
    <property type="entry name" value="PFA4/ZDH16/20/ERF2-like"/>
</dbReference>
<evidence type="ECO:0000256" key="9">
    <source>
        <dbReference type="ARBA" id="ARBA00048048"/>
    </source>
</evidence>
<dbReference type="GeneID" id="93607399"/>
<evidence type="ECO:0000256" key="8">
    <source>
        <dbReference type="ARBA" id="ARBA00023315"/>
    </source>
</evidence>
<name>I1BHP3_RHIO9</name>
<organism evidence="12 13">
    <name type="scientific">Rhizopus delemar (strain RA 99-880 / ATCC MYA-4621 / FGSC 9543 / NRRL 43880)</name>
    <name type="common">Mucormycosis agent</name>
    <name type="synonym">Rhizopus arrhizus var. delemar</name>
    <dbReference type="NCBI Taxonomy" id="246409"/>
    <lineage>
        <taxon>Eukaryota</taxon>
        <taxon>Fungi</taxon>
        <taxon>Fungi incertae sedis</taxon>
        <taxon>Mucoromycota</taxon>
        <taxon>Mucoromycotina</taxon>
        <taxon>Mucoromycetes</taxon>
        <taxon>Mucorales</taxon>
        <taxon>Mucorineae</taxon>
        <taxon>Rhizopodaceae</taxon>
        <taxon>Rhizopus</taxon>
    </lineage>
</organism>
<evidence type="ECO:0000256" key="6">
    <source>
        <dbReference type="ARBA" id="ARBA00023139"/>
    </source>
</evidence>
<proteinExistence type="inferred from homology"/>
<keyword evidence="8 10" id="KW-0012">Acyltransferase</keyword>
<comment type="subcellular location">
    <subcellularLocation>
        <location evidence="1">Membrane</location>
        <topology evidence="1">Multi-pass membrane protein</topology>
    </subcellularLocation>
</comment>
<keyword evidence="6" id="KW-0564">Palmitate</keyword>